<dbReference type="CDD" id="cd00761">
    <property type="entry name" value="Glyco_tranf_GTA_type"/>
    <property type="match status" value="1"/>
</dbReference>
<dbReference type="Gene3D" id="3.90.550.10">
    <property type="entry name" value="Spore Coat Polysaccharide Biosynthesis Protein SpsA, Chain A"/>
    <property type="match status" value="1"/>
</dbReference>
<keyword evidence="3" id="KW-1185">Reference proteome</keyword>
<evidence type="ECO:0000313" key="3">
    <source>
        <dbReference type="Proteomes" id="UP000076962"/>
    </source>
</evidence>
<keyword evidence="2" id="KW-0808">Transferase</keyword>
<dbReference type="SUPFAM" id="SSF53448">
    <property type="entry name" value="Nucleotide-diphospho-sugar transferases"/>
    <property type="match status" value="1"/>
</dbReference>
<dbReference type="AlphaFoldDB" id="A0A176S0I1"/>
<proteinExistence type="predicted"/>
<dbReference type="GO" id="GO:0016740">
    <property type="term" value="F:transferase activity"/>
    <property type="evidence" value="ECO:0007669"/>
    <property type="project" value="UniProtKB-KW"/>
</dbReference>
<evidence type="ECO:0000313" key="2">
    <source>
        <dbReference type="EMBL" id="OAD21530.1"/>
    </source>
</evidence>
<dbReference type="PANTHER" id="PTHR43685">
    <property type="entry name" value="GLYCOSYLTRANSFERASE"/>
    <property type="match status" value="1"/>
</dbReference>
<dbReference type="Pfam" id="PF00535">
    <property type="entry name" value="Glycos_transf_2"/>
    <property type="match status" value="1"/>
</dbReference>
<reference evidence="2 3" key="1">
    <citation type="submission" date="2016-05" db="EMBL/GenBank/DDBJ databases">
        <title>Single-cell genome of chain-forming Candidatus Thiomargarita nelsonii and comparison to other large sulfur-oxidizing bacteria.</title>
        <authorList>
            <person name="Winkel M."/>
            <person name="Salman V."/>
            <person name="Woyke T."/>
            <person name="Schulz-Vogt H."/>
            <person name="Richter M."/>
            <person name="Flood B."/>
            <person name="Bailey J."/>
            <person name="Amann R."/>
            <person name="Mussmann M."/>
        </authorList>
    </citation>
    <scope>NUCLEOTIDE SEQUENCE [LARGE SCALE GENOMIC DNA]</scope>
    <source>
        <strain evidence="2 3">THI036</strain>
    </source>
</reference>
<comment type="caution">
    <text evidence="2">The sequence shown here is derived from an EMBL/GenBank/DDBJ whole genome shotgun (WGS) entry which is preliminary data.</text>
</comment>
<name>A0A176S0I1_9GAMM</name>
<organism evidence="2 3">
    <name type="scientific">Candidatus Thiomargarita nelsonii</name>
    <dbReference type="NCBI Taxonomy" id="1003181"/>
    <lineage>
        <taxon>Bacteria</taxon>
        <taxon>Pseudomonadati</taxon>
        <taxon>Pseudomonadota</taxon>
        <taxon>Gammaproteobacteria</taxon>
        <taxon>Thiotrichales</taxon>
        <taxon>Thiotrichaceae</taxon>
        <taxon>Thiomargarita</taxon>
    </lineage>
</organism>
<dbReference type="Proteomes" id="UP000076962">
    <property type="component" value="Unassembled WGS sequence"/>
</dbReference>
<dbReference type="InterPro" id="IPR029044">
    <property type="entry name" value="Nucleotide-diphossugar_trans"/>
</dbReference>
<feature type="non-terminal residue" evidence="2">
    <location>
        <position position="242"/>
    </location>
</feature>
<dbReference type="InterPro" id="IPR001173">
    <property type="entry name" value="Glyco_trans_2-like"/>
</dbReference>
<dbReference type="InterPro" id="IPR050834">
    <property type="entry name" value="Glycosyltransf_2"/>
</dbReference>
<dbReference type="PANTHER" id="PTHR43685:SF2">
    <property type="entry name" value="GLYCOSYLTRANSFERASE 2-LIKE DOMAIN-CONTAINING PROTEIN"/>
    <property type="match status" value="1"/>
</dbReference>
<feature type="domain" description="Glycosyltransferase 2-like" evidence="1">
    <location>
        <begin position="3"/>
        <end position="127"/>
    </location>
</feature>
<protein>
    <submittedName>
        <fullName evidence="2">Glycosyltransferase</fullName>
    </submittedName>
</protein>
<accession>A0A176S0I1</accession>
<dbReference type="EMBL" id="LUTY01001569">
    <property type="protein sequence ID" value="OAD21530.1"/>
    <property type="molecule type" value="Genomic_DNA"/>
</dbReference>
<evidence type="ECO:0000259" key="1">
    <source>
        <dbReference type="Pfam" id="PF00535"/>
    </source>
</evidence>
<gene>
    <name evidence="2" type="ORF">THIOM_002697</name>
</gene>
<sequence length="242" mass="28056">MITIGITAYREGTWLQECWNSVLSQTFKDWEAILVLDGGADVKTKTIFDSIAHPRLKKIQMPENKGPYPCREAIFEESTYDVILYIDADDFFAPDAAAKVVDLFADPTVAYAGVGAELFWEDGTRKYIPGHPTTIEKLIRNFEFPGYLVFRKSTWINLGKYEPMLKRGKADFDFCLKILEKNLKGKFLQDVLIYKRERNRSVCRSYNHRMGRVHEIIVSNHPLIFNDDSIRRYFLNLGYMTS</sequence>